<reference evidence="2" key="1">
    <citation type="submission" date="2022-08" db="EMBL/GenBank/DDBJ databases">
        <authorList>
            <person name="Takahashi K."/>
            <person name="Suzuki S."/>
            <person name="Kawachi M."/>
            <person name="Higashiyama T."/>
            <person name="Nozaki H."/>
        </authorList>
    </citation>
    <scope>NUCLEOTIDE SEQUENCE</scope>
    <source>
        <strain evidence="2">NIES-4479</strain>
    </source>
</reference>
<comment type="caution">
    <text evidence="2">The sequence shown here is derived from an EMBL/GenBank/DDBJ whole genome shotgun (WGS) entry which is preliminary data.</text>
</comment>
<keyword evidence="3" id="KW-1185">Reference proteome</keyword>
<dbReference type="EMBL" id="BRXU01000068">
    <property type="protein sequence ID" value="GLC62711.1"/>
    <property type="molecule type" value="Genomic_DNA"/>
</dbReference>
<name>A0A9W6C1U5_9CHLO</name>
<accession>A0A9W6C1U5</accession>
<reference evidence="2 3" key="2">
    <citation type="journal article" date="2023" name="Commun. Biol.">
        <title>Reorganization of the ancestral sex-determining regions during the evolution of trioecy in Pleodorina starrii.</title>
        <authorList>
            <person name="Takahashi K."/>
            <person name="Suzuki S."/>
            <person name="Kawai-Toyooka H."/>
            <person name="Yamamoto K."/>
            <person name="Hamaji T."/>
            <person name="Ootsuki R."/>
            <person name="Yamaguchi H."/>
            <person name="Kawachi M."/>
            <person name="Higashiyama T."/>
            <person name="Nozaki H."/>
        </authorList>
    </citation>
    <scope>NUCLEOTIDE SEQUENCE [LARGE SCALE GENOMIC DNA]</scope>
    <source>
        <strain evidence="2 3">NIES-4479</strain>
    </source>
</reference>
<dbReference type="EMBL" id="BRXU01000068">
    <property type="protein sequence ID" value="GLC62681.1"/>
    <property type="molecule type" value="Genomic_DNA"/>
</dbReference>
<evidence type="ECO:0000313" key="3">
    <source>
        <dbReference type="Proteomes" id="UP001165080"/>
    </source>
</evidence>
<evidence type="ECO:0000313" key="2">
    <source>
        <dbReference type="EMBL" id="GLC62711.1"/>
    </source>
</evidence>
<protein>
    <submittedName>
        <fullName evidence="2">Uncharacterized protein</fullName>
    </submittedName>
</protein>
<proteinExistence type="predicted"/>
<gene>
    <name evidence="2" type="primary">PLESTB003851</name>
    <name evidence="1" type="synonym">PLESTB003819</name>
    <name evidence="1" type="ORF">PLESTB_001927200</name>
    <name evidence="2" type="ORF">PLESTB_001930400</name>
</gene>
<dbReference type="AlphaFoldDB" id="A0A9W6C1U5"/>
<evidence type="ECO:0000313" key="1">
    <source>
        <dbReference type="EMBL" id="GLC62681.1"/>
    </source>
</evidence>
<sequence length="491" mass="54314">MLSMRQADPVREGSALEQVRRWARRSWSHAAKDGPAGLIIDVSGMPDLFDGEEHLRADLEARLERVDRNAQGSAADDEVGFADLWPVFLFLDPARIGPDAREVPASVMARYKARQVRKLHWISPQDDRLVPLMDLWQRQQFAASGYTLTALAVIPLQELQPGRRTLSAVEVALRDALRLWIFALLPAIEALFDRSPGLKGDYLSAFDCIAWNAPHLMALAQASLARRSGHAAVTGDPGDCEDQSVLRVFLAMQADEGRKQRLVVHDGEAVRQYQGVALQKRYLDRAKASLAPGAGLQEIESHLLRHIELLDLLAKGRRVATSILAARLGEMRDYVQGLESLGGAGAHGIRHAPDGHGKRQRAAANRVNAAQKPEAFVQPPDDTAPVPRFTPQELAGLAFLCDIDGFQISLQHLLLCPEIWAARALGALRFNRRPVSEAEIAPLRTWLEATHVPEPGLDLIETSCRDIAVTVADLQNMLLWPPMREMRDRSS</sequence>
<organism evidence="2 3">
    <name type="scientific">Pleodorina starrii</name>
    <dbReference type="NCBI Taxonomy" id="330485"/>
    <lineage>
        <taxon>Eukaryota</taxon>
        <taxon>Viridiplantae</taxon>
        <taxon>Chlorophyta</taxon>
        <taxon>core chlorophytes</taxon>
        <taxon>Chlorophyceae</taxon>
        <taxon>CS clade</taxon>
        <taxon>Chlamydomonadales</taxon>
        <taxon>Volvocaceae</taxon>
        <taxon>Pleodorina</taxon>
    </lineage>
</organism>
<dbReference type="Proteomes" id="UP001165080">
    <property type="component" value="Unassembled WGS sequence"/>
</dbReference>